<comment type="caution">
    <text evidence="5">The sequence shown here is derived from an EMBL/GenBank/DDBJ whole genome shotgun (WGS) entry which is preliminary data.</text>
</comment>
<accession>A0ABS2TNA5</accession>
<dbReference type="InterPro" id="IPR050206">
    <property type="entry name" value="FtsK/SpoIIIE/SftA"/>
</dbReference>
<evidence type="ECO:0000313" key="6">
    <source>
        <dbReference type="Proteomes" id="UP000749040"/>
    </source>
</evidence>
<proteinExistence type="predicted"/>
<dbReference type="SUPFAM" id="SSF52540">
    <property type="entry name" value="P-loop containing nucleoside triphosphate hydrolases"/>
    <property type="match status" value="1"/>
</dbReference>
<sequence length="734" mass="79037">MTEQTTGSELGHLATVTVLPTARAADPDADTETLVLDSARQVLADVHPGEPAAATVVEKVDLDEWDDRPLIPAWMRTPEGWAAWSGRIYRARKRAARRWVRRQRTDRGHVAQFRRGARRLHDWVVGLEGVQVQSLHHAAQIAAREARAANRTARFTPRVMPVKHKAAAKNALVATQLAEAATSAYRKARMERRRARQMRAAVVYGPPAAAVTAGYATSGPLGAAAGVLATFAGGAFAGRHPISEEQDWSADWRSLGDGDAMSAPMLDSVFRAAKVIGQEETLRIVQMPMLDARGAWSAVVDLPPGIPAKKAMTSVDQLASAFGVESAQVSVTKRGRSGRIELYVTRDLPFTELPGPGPLLALDGPTNFWGRISIGPDVRGVHVSISVVERSGLIGGEPGAGKSASGNTILLAAALDPRVILHLADGKGGGDLEPFEPLCEAFEGLADPEAFDAMLDAEITDMQRRYALLKKLGKRKVTEALAAQYPELRQKLLWVDELMLYTTDDDHGRKITRKLRNLVSRGRAAGIITFCATQKPGSDVVDTSLRDLLSIRWALRCTTPEASDTILGRGAAAAGYSAKSIEAEMRGAGFLWSEGQTPVLVRADYYDDDQVNELTARAYKLRAAAGTLPAGPRTLADQLRDLEDDDARVLAVVLDAFETEGSNGDPADWLPGAVLLDALAAAGLTVTAEKLGALIPRPDDERKARRAWRDGSRASGYLHVRVVQAAADRYGLSA</sequence>
<feature type="binding site" evidence="3">
    <location>
        <begin position="396"/>
        <end position="403"/>
    </location>
    <ligand>
        <name>ATP</name>
        <dbReference type="ChEBI" id="CHEBI:30616"/>
    </ligand>
</feature>
<keyword evidence="1 3" id="KW-0547">Nucleotide-binding</keyword>
<dbReference type="PROSITE" id="PS50901">
    <property type="entry name" value="FTSK"/>
    <property type="match status" value="1"/>
</dbReference>
<dbReference type="Proteomes" id="UP000749040">
    <property type="component" value="Unassembled WGS sequence"/>
</dbReference>
<dbReference type="Gene3D" id="3.40.50.300">
    <property type="entry name" value="P-loop containing nucleotide triphosphate hydrolases"/>
    <property type="match status" value="1"/>
</dbReference>
<dbReference type="PANTHER" id="PTHR22683:SF41">
    <property type="entry name" value="DNA TRANSLOCASE FTSK"/>
    <property type="match status" value="1"/>
</dbReference>
<dbReference type="RefSeq" id="WP_205356667.1">
    <property type="nucleotide sequence ID" value="NZ_JADKYB010000004.1"/>
</dbReference>
<keyword evidence="2 3" id="KW-0067">ATP-binding</keyword>
<reference evidence="5 6" key="1">
    <citation type="submission" date="2021-01" db="EMBL/GenBank/DDBJ databases">
        <title>Streptomyces acididurans sp. nov., isolated from a peat swamp forest soil.</title>
        <authorList>
            <person name="Chantavorakit T."/>
            <person name="Duangmal K."/>
        </authorList>
    </citation>
    <scope>NUCLEOTIDE SEQUENCE [LARGE SCALE GENOMIC DNA]</scope>
    <source>
        <strain evidence="5 6">KK5PA1</strain>
    </source>
</reference>
<gene>
    <name evidence="5" type="ORF">ITX44_09785</name>
</gene>
<dbReference type="InterPro" id="IPR002543">
    <property type="entry name" value="FtsK_dom"/>
</dbReference>
<dbReference type="EMBL" id="JADKYB010000004">
    <property type="protein sequence ID" value="MBM9504823.1"/>
    <property type="molecule type" value="Genomic_DNA"/>
</dbReference>
<dbReference type="PANTHER" id="PTHR22683">
    <property type="entry name" value="SPORULATION PROTEIN RELATED"/>
    <property type="match status" value="1"/>
</dbReference>
<feature type="domain" description="FtsK" evidence="4">
    <location>
        <begin position="378"/>
        <end position="564"/>
    </location>
</feature>
<evidence type="ECO:0000256" key="3">
    <source>
        <dbReference type="PROSITE-ProRule" id="PRU00289"/>
    </source>
</evidence>
<organism evidence="5 6">
    <name type="scientific">Actinacidiphila acididurans</name>
    <dbReference type="NCBI Taxonomy" id="2784346"/>
    <lineage>
        <taxon>Bacteria</taxon>
        <taxon>Bacillati</taxon>
        <taxon>Actinomycetota</taxon>
        <taxon>Actinomycetes</taxon>
        <taxon>Kitasatosporales</taxon>
        <taxon>Streptomycetaceae</taxon>
        <taxon>Actinacidiphila</taxon>
    </lineage>
</organism>
<dbReference type="InterPro" id="IPR027417">
    <property type="entry name" value="P-loop_NTPase"/>
</dbReference>
<evidence type="ECO:0000256" key="1">
    <source>
        <dbReference type="ARBA" id="ARBA00022741"/>
    </source>
</evidence>
<dbReference type="Pfam" id="PF01580">
    <property type="entry name" value="FtsK_SpoIIIE"/>
    <property type="match status" value="1"/>
</dbReference>
<evidence type="ECO:0000256" key="2">
    <source>
        <dbReference type="ARBA" id="ARBA00022840"/>
    </source>
</evidence>
<evidence type="ECO:0000259" key="4">
    <source>
        <dbReference type="PROSITE" id="PS50901"/>
    </source>
</evidence>
<name>A0ABS2TNA5_9ACTN</name>
<keyword evidence="6" id="KW-1185">Reference proteome</keyword>
<evidence type="ECO:0000313" key="5">
    <source>
        <dbReference type="EMBL" id="MBM9504823.1"/>
    </source>
</evidence>
<protein>
    <recommendedName>
        <fullName evidence="4">FtsK domain-containing protein</fullName>
    </recommendedName>
</protein>